<dbReference type="Proteomes" id="UP000499080">
    <property type="component" value="Unassembled WGS sequence"/>
</dbReference>
<sequence length="266" mass="30673">MPTHCSAFGCTNSSRKESCRREGISFHKFPLGDKMLLEEDFEYQPFTNRRGLKKGAIPTRFSYNSHKSGQKRKKGISRKNRNHEMYGEDNSSEPVLIDSHMELNEIQMDNPALVEIFMNEKFYPPEHLEALVNDLPTSFKSKQKSNHALDERIVALKESLHAKILLRSLKKQLLDAEIKAANAKRDYFEAKKAMLSQLQDAVDSEDSSDSETDCPLQNIKTRLEEEELAAQIEERMLKEQLKEAQMHAANYEKVYYETKSSMLSFS</sequence>
<evidence type="ECO:0000313" key="4">
    <source>
        <dbReference type="Proteomes" id="UP000499080"/>
    </source>
</evidence>
<evidence type="ECO:0000313" key="3">
    <source>
        <dbReference type="EMBL" id="GBN33877.1"/>
    </source>
</evidence>
<accession>A0A4Y2N6S8</accession>
<organism evidence="3 4">
    <name type="scientific">Araneus ventricosus</name>
    <name type="common">Orbweaver spider</name>
    <name type="synonym">Epeira ventricosa</name>
    <dbReference type="NCBI Taxonomy" id="182803"/>
    <lineage>
        <taxon>Eukaryota</taxon>
        <taxon>Metazoa</taxon>
        <taxon>Ecdysozoa</taxon>
        <taxon>Arthropoda</taxon>
        <taxon>Chelicerata</taxon>
        <taxon>Arachnida</taxon>
        <taxon>Araneae</taxon>
        <taxon>Araneomorphae</taxon>
        <taxon>Entelegynae</taxon>
        <taxon>Araneoidea</taxon>
        <taxon>Araneidae</taxon>
        <taxon>Araneus</taxon>
    </lineage>
</organism>
<proteinExistence type="predicted"/>
<evidence type="ECO:0008006" key="5">
    <source>
        <dbReference type="Google" id="ProtNLM"/>
    </source>
</evidence>
<protein>
    <recommendedName>
        <fullName evidence="5">THAP-type domain-containing protein</fullName>
    </recommendedName>
</protein>
<feature type="region of interest" description="Disordered" evidence="2">
    <location>
        <begin position="63"/>
        <end position="92"/>
    </location>
</feature>
<dbReference type="AlphaFoldDB" id="A0A4Y2N6S8"/>
<dbReference type="OrthoDB" id="6432642at2759"/>
<dbReference type="EMBL" id="BGPR01008444">
    <property type="protein sequence ID" value="GBN33877.1"/>
    <property type="molecule type" value="Genomic_DNA"/>
</dbReference>
<feature type="coiled-coil region" evidence="1">
    <location>
        <begin position="216"/>
        <end position="254"/>
    </location>
</feature>
<feature type="compositionally biased region" description="Basic residues" evidence="2">
    <location>
        <begin position="68"/>
        <end position="81"/>
    </location>
</feature>
<evidence type="ECO:0000256" key="1">
    <source>
        <dbReference type="SAM" id="Coils"/>
    </source>
</evidence>
<gene>
    <name evidence="3" type="ORF">AVEN_52652_1</name>
</gene>
<name>A0A4Y2N6S8_ARAVE</name>
<evidence type="ECO:0000256" key="2">
    <source>
        <dbReference type="SAM" id="MobiDB-lite"/>
    </source>
</evidence>
<keyword evidence="1" id="KW-0175">Coiled coil</keyword>
<keyword evidence="4" id="KW-1185">Reference proteome</keyword>
<comment type="caution">
    <text evidence="3">The sequence shown here is derived from an EMBL/GenBank/DDBJ whole genome shotgun (WGS) entry which is preliminary data.</text>
</comment>
<reference evidence="3 4" key="1">
    <citation type="journal article" date="2019" name="Sci. Rep.">
        <title>Orb-weaving spider Araneus ventricosus genome elucidates the spidroin gene catalogue.</title>
        <authorList>
            <person name="Kono N."/>
            <person name="Nakamura H."/>
            <person name="Ohtoshi R."/>
            <person name="Moran D.A.P."/>
            <person name="Shinohara A."/>
            <person name="Yoshida Y."/>
            <person name="Fujiwara M."/>
            <person name="Mori M."/>
            <person name="Tomita M."/>
            <person name="Arakawa K."/>
        </authorList>
    </citation>
    <scope>NUCLEOTIDE SEQUENCE [LARGE SCALE GENOMIC DNA]</scope>
</reference>